<evidence type="ECO:0000259" key="5">
    <source>
        <dbReference type="Pfam" id="PF14215"/>
    </source>
</evidence>
<evidence type="ECO:0000313" key="6">
    <source>
        <dbReference type="EMBL" id="KAK9922926.1"/>
    </source>
</evidence>
<accession>A0AAW1WGC9</accession>
<dbReference type="AlphaFoldDB" id="A0AAW1WGC9"/>
<dbReference type="GO" id="GO:0003700">
    <property type="term" value="F:DNA-binding transcription factor activity"/>
    <property type="evidence" value="ECO:0007669"/>
    <property type="project" value="InterPro"/>
</dbReference>
<comment type="subcellular location">
    <subcellularLocation>
        <location evidence="4">Nucleus</location>
    </subcellularLocation>
</comment>
<keyword evidence="2 4" id="KW-0804">Transcription</keyword>
<name>A0AAW1WGC9_RUBAR</name>
<protein>
    <recommendedName>
        <fullName evidence="4">Transcription factor</fullName>
        <shortName evidence="4">bHLH transcription factor</shortName>
    </recommendedName>
    <alternativeName>
        <fullName evidence="4">Basic helix-loop-helix protein</fullName>
    </alternativeName>
</protein>
<proteinExistence type="predicted"/>
<reference evidence="6 7" key="1">
    <citation type="journal article" date="2023" name="G3 (Bethesda)">
        <title>A chromosome-length genome assembly and annotation of blackberry (Rubus argutus, cv. 'Hillquist').</title>
        <authorList>
            <person name="Bruna T."/>
            <person name="Aryal R."/>
            <person name="Dudchenko O."/>
            <person name="Sargent D.J."/>
            <person name="Mead D."/>
            <person name="Buti M."/>
            <person name="Cavallini A."/>
            <person name="Hytonen T."/>
            <person name="Andres J."/>
            <person name="Pham M."/>
            <person name="Weisz D."/>
            <person name="Mascagni F."/>
            <person name="Usai G."/>
            <person name="Natali L."/>
            <person name="Bassil N."/>
            <person name="Fernandez G.E."/>
            <person name="Lomsadze A."/>
            <person name="Armour M."/>
            <person name="Olukolu B."/>
            <person name="Poorten T."/>
            <person name="Britton C."/>
            <person name="Davik J."/>
            <person name="Ashrafi H."/>
            <person name="Aiden E.L."/>
            <person name="Borodovsky M."/>
            <person name="Worthington M."/>
        </authorList>
    </citation>
    <scope>NUCLEOTIDE SEQUENCE [LARGE SCALE GENOMIC DNA]</scope>
    <source>
        <strain evidence="6">PI 553951</strain>
    </source>
</reference>
<keyword evidence="3 4" id="KW-0539">Nucleus</keyword>
<sequence length="314" mass="34019">MGSQSNKRRLPSPQEHHHGLLCAASLVVAKPSQYSFAAGALSVLCHLLPLTHLPVVAAANPAQSPIKSVKPACPVQPARFSRRGSHLAQACSLAPILAHRRRLLRRCCRLQANLTATPLQTAFSPCSAPDGVVPFAPPSPPKKVVNLEVKALFHNFHEDMDMDRLADINEDATDSEWFYFYTISLTQSFAAGHGNNNSNILGQAFCSGTFVWLAGEELQFNECERVKEARMHGIQTFVCIATPHGVLELASLEVIKEDWGFVHLSKSIFGSDIIPNSGAGVSTAKQGQVDVPQLQTGMFSGSAQKERTTQGKQS</sequence>
<evidence type="ECO:0000313" key="7">
    <source>
        <dbReference type="Proteomes" id="UP001457282"/>
    </source>
</evidence>
<dbReference type="Proteomes" id="UP001457282">
    <property type="component" value="Unassembled WGS sequence"/>
</dbReference>
<feature type="domain" description="Transcription factor MYC/MYB N-terminal" evidence="5">
    <location>
        <begin position="145"/>
        <end position="269"/>
    </location>
</feature>
<keyword evidence="7" id="KW-1185">Reference proteome</keyword>
<dbReference type="PANTHER" id="PTHR11514:SF115">
    <property type="entry name" value="TRANSCRIPTION FACTOR"/>
    <property type="match status" value="1"/>
</dbReference>
<evidence type="ECO:0000256" key="1">
    <source>
        <dbReference type="ARBA" id="ARBA00023015"/>
    </source>
</evidence>
<evidence type="ECO:0000256" key="2">
    <source>
        <dbReference type="ARBA" id="ARBA00023163"/>
    </source>
</evidence>
<evidence type="ECO:0000256" key="4">
    <source>
        <dbReference type="RuleBase" id="RU369104"/>
    </source>
</evidence>
<dbReference type="EMBL" id="JBEDUW010000006">
    <property type="protein sequence ID" value="KAK9922926.1"/>
    <property type="molecule type" value="Genomic_DNA"/>
</dbReference>
<dbReference type="GO" id="GO:0000976">
    <property type="term" value="F:transcription cis-regulatory region binding"/>
    <property type="evidence" value="ECO:0007669"/>
    <property type="project" value="TreeGrafter"/>
</dbReference>
<dbReference type="Pfam" id="PF14215">
    <property type="entry name" value="bHLH-MYC_N"/>
    <property type="match status" value="1"/>
</dbReference>
<gene>
    <name evidence="6" type="ORF">M0R45_031363</name>
</gene>
<dbReference type="GO" id="GO:0005634">
    <property type="term" value="C:nucleus"/>
    <property type="evidence" value="ECO:0007669"/>
    <property type="project" value="UniProtKB-SubCell"/>
</dbReference>
<dbReference type="InterPro" id="IPR045084">
    <property type="entry name" value="AIB/MYC-like"/>
</dbReference>
<organism evidence="6 7">
    <name type="scientific">Rubus argutus</name>
    <name type="common">Southern blackberry</name>
    <dbReference type="NCBI Taxonomy" id="59490"/>
    <lineage>
        <taxon>Eukaryota</taxon>
        <taxon>Viridiplantae</taxon>
        <taxon>Streptophyta</taxon>
        <taxon>Embryophyta</taxon>
        <taxon>Tracheophyta</taxon>
        <taxon>Spermatophyta</taxon>
        <taxon>Magnoliopsida</taxon>
        <taxon>eudicotyledons</taxon>
        <taxon>Gunneridae</taxon>
        <taxon>Pentapetalae</taxon>
        <taxon>rosids</taxon>
        <taxon>fabids</taxon>
        <taxon>Rosales</taxon>
        <taxon>Rosaceae</taxon>
        <taxon>Rosoideae</taxon>
        <taxon>Rosoideae incertae sedis</taxon>
        <taxon>Rubus</taxon>
    </lineage>
</organism>
<keyword evidence="1 4" id="KW-0805">Transcription regulation</keyword>
<dbReference type="InterPro" id="IPR025610">
    <property type="entry name" value="MYC/MYB_N"/>
</dbReference>
<dbReference type="PANTHER" id="PTHR11514">
    <property type="entry name" value="MYC"/>
    <property type="match status" value="1"/>
</dbReference>
<comment type="caution">
    <text evidence="6">The sequence shown here is derived from an EMBL/GenBank/DDBJ whole genome shotgun (WGS) entry which is preliminary data.</text>
</comment>
<evidence type="ECO:0000256" key="3">
    <source>
        <dbReference type="ARBA" id="ARBA00023242"/>
    </source>
</evidence>